<dbReference type="InterPro" id="IPR036059">
    <property type="entry name" value="TldD/PmbA_sf"/>
</dbReference>
<dbReference type="InterPro" id="IPR045569">
    <property type="entry name" value="Metalloprtase-TldD/E_C"/>
</dbReference>
<dbReference type="EMBL" id="DUGH01000086">
    <property type="protein sequence ID" value="HIH16460.1"/>
    <property type="molecule type" value="Genomic_DNA"/>
</dbReference>
<accession>A0A7J4JH44</accession>
<proteinExistence type="inferred from homology"/>
<name>A0A7J4JH44_9ARCH</name>
<dbReference type="PANTHER" id="PTHR30624">
    <property type="entry name" value="UNCHARACTERIZED PROTEIN TLDD AND PMBA"/>
    <property type="match status" value="1"/>
</dbReference>
<dbReference type="Proteomes" id="UP000564964">
    <property type="component" value="Unassembled WGS sequence"/>
</dbReference>
<reference evidence="4" key="1">
    <citation type="journal article" date="2020" name="bioRxiv">
        <title>A rank-normalized archaeal taxonomy based on genome phylogeny resolves widespread incomplete and uneven classifications.</title>
        <authorList>
            <person name="Rinke C."/>
            <person name="Chuvochina M."/>
            <person name="Mussig A.J."/>
            <person name="Chaumeil P.-A."/>
            <person name="Waite D.W."/>
            <person name="Whitman W.B."/>
            <person name="Parks D.H."/>
            <person name="Hugenholtz P."/>
        </authorList>
    </citation>
    <scope>NUCLEOTIDE SEQUENCE [LARGE SCALE GENOMIC DNA]</scope>
</reference>
<dbReference type="PANTHER" id="PTHR30624:SF0">
    <property type="entry name" value="METALLOPROTEASE SLR0863"/>
    <property type="match status" value="1"/>
</dbReference>
<evidence type="ECO:0000313" key="4">
    <source>
        <dbReference type="Proteomes" id="UP000564964"/>
    </source>
</evidence>
<dbReference type="SUPFAM" id="SSF111283">
    <property type="entry name" value="Putative modulator of DNA gyrase, PmbA/TldD"/>
    <property type="match status" value="1"/>
</dbReference>
<comment type="caution">
    <text evidence="3">The sequence shown here is derived from an EMBL/GenBank/DDBJ whole genome shotgun (WGS) entry which is preliminary data.</text>
</comment>
<feature type="non-terminal residue" evidence="3">
    <location>
        <position position="1"/>
    </location>
</feature>
<dbReference type="GO" id="GO:0006508">
    <property type="term" value="P:proteolysis"/>
    <property type="evidence" value="ECO:0007669"/>
    <property type="project" value="InterPro"/>
</dbReference>
<dbReference type="InterPro" id="IPR051463">
    <property type="entry name" value="Peptidase_U62_metallo"/>
</dbReference>
<evidence type="ECO:0000256" key="1">
    <source>
        <dbReference type="ARBA" id="ARBA00005836"/>
    </source>
</evidence>
<dbReference type="GO" id="GO:0005829">
    <property type="term" value="C:cytosol"/>
    <property type="evidence" value="ECO:0007669"/>
    <property type="project" value="TreeGrafter"/>
</dbReference>
<gene>
    <name evidence="3" type="ORF">HA252_03585</name>
</gene>
<dbReference type="GO" id="GO:0008237">
    <property type="term" value="F:metallopeptidase activity"/>
    <property type="evidence" value="ECO:0007669"/>
    <property type="project" value="InterPro"/>
</dbReference>
<feature type="domain" description="Metalloprotease TldD/E C-terminal" evidence="2">
    <location>
        <begin position="23"/>
        <end position="249"/>
    </location>
</feature>
<sequence length="274" mass="30123">CQYIAEGTIEVSNAPAMKTTEKPMTVICDPRFNALVSHEICGHPSEADRALKREAAWAGRAWWFRGMDDNEFGKPVASEQVSVFSDPSLQGYGNYKYDDEGVPAKKVYNIKEGRLNAFINSRETATILGQEPNGGMRAASAMQVPLIRMNNTCLDKGDWSKDEIFKDTREGYYLFGQKTPSIGETRQNFKITCWKLYKVENGELTQLYRMGGITADSAAYLKSIDAAADDLHVHNIPNCGKGTPMQSMMVGNGGPHTRGKAIVTGAHAEGRGSL</sequence>
<dbReference type="AlphaFoldDB" id="A0A7J4JH44"/>
<evidence type="ECO:0000259" key="2">
    <source>
        <dbReference type="Pfam" id="PF19289"/>
    </source>
</evidence>
<dbReference type="Pfam" id="PF19289">
    <property type="entry name" value="PmbA_TldD_3rd"/>
    <property type="match status" value="1"/>
</dbReference>
<organism evidence="3 4">
    <name type="scientific">Candidatus Iainarchaeum sp</name>
    <dbReference type="NCBI Taxonomy" id="3101447"/>
    <lineage>
        <taxon>Archaea</taxon>
        <taxon>Candidatus Iainarchaeota</taxon>
        <taxon>Candidatus Iainarchaeia</taxon>
        <taxon>Candidatus Iainarchaeales</taxon>
        <taxon>Candidatus Iainarchaeaceae</taxon>
        <taxon>Candidatus Iainarchaeum</taxon>
    </lineage>
</organism>
<protein>
    <submittedName>
        <fullName evidence="3">TldD/PmbA family protein</fullName>
    </submittedName>
</protein>
<comment type="similarity">
    <text evidence="1">Belongs to the peptidase U62 family.</text>
</comment>
<evidence type="ECO:0000313" key="3">
    <source>
        <dbReference type="EMBL" id="HIH16460.1"/>
    </source>
</evidence>